<dbReference type="EMBL" id="BAAALG010000001">
    <property type="protein sequence ID" value="GAA1091351.1"/>
    <property type="molecule type" value="Genomic_DNA"/>
</dbReference>
<proteinExistence type="predicted"/>
<sequence length="932" mass="97812">MTVTTLLVSHDGARWLPAVLAGLRDQQRPPDQSLAIDTGSSDESTALLVDALGLDHVRQVRGGFPQAVRQVLSEIDTEWVWILHDDAAPAPGALAELLRVAEQQRADVVGAKLREWPDLKRLLEVGVTISASARRETGLERGEYDQGQHDAVREVLAVNTAGMLVRRTLLERLDGFDDELPVFAADLDFGWRAARVGARTVIAPDAIVFHAEASHRDLRDGGRTAHRREREALMYTVLANSRGPNGAWRWLRLLSGSLVRALGLLLARAPRAAADELAAIAAVHGRPGRLRRARAARRDLGDGKVALAPWWLPLRHGLDFVSDVTSAALAQGRDLGERRRGVADDVDDEDGPGDDSGLLVRLLTSPLALSVLAVLVAMLVAARVAFGSLEGGALSPAPGTAGYWWDLLTSGWHPLAQGTDAPAPSYLIPFALLGSLLLDSASAAVSALFVLGVPLAGWGAWRFARRVAVLSSGRTPSAWLVGWAALAWAMVPVASGAWGQGRFGVRAAAVLLPWLAGASLGFLDGEPDRRRRAGWRTGLLLAAVTAFSPGAWVLAVVVVLAVLVILRVIAPSLARTRSVWGPLLVVLVVPPVLLLPGTLGMLGHDIGGLLLEAGRSMPGPDGWDLLTGRLPGPSAPLWIGALLVLAGVAALVPAASRLAVVACWAVVATTAILAAALSRLEVDLPSGATGPGLSFGLLMIHGALITAILIAVQALGSRAAPVTAARRSAARLTPQRALGAAGAVLLALVPLGGLGWWLVAGDDLLQRPASSPVPAYMTQAGDEDPDRGVLVVTGTIETGLDWSVRRGEGPFLGEDEILALTDVDAGLADDVTTLLTTPDDAVTVALPGRGIEHVVLPAPADPALIGLLDGTSGLSRASTSDRATPAWQFETPVADGAVSGESPWWFGWVLTLQVIALLAVIVLCGPTRREQR</sequence>
<feature type="transmembrane region" description="Helical" evidence="1">
    <location>
        <begin position="543"/>
        <end position="566"/>
    </location>
</feature>
<dbReference type="SUPFAM" id="SSF53448">
    <property type="entry name" value="Nucleotide-diphospho-sugar transferases"/>
    <property type="match status" value="1"/>
</dbReference>
<name>A0ABP4E6T4_9ACTN</name>
<feature type="transmembrane region" description="Helical" evidence="1">
    <location>
        <begin position="436"/>
        <end position="458"/>
    </location>
</feature>
<dbReference type="Proteomes" id="UP001501581">
    <property type="component" value="Unassembled WGS sequence"/>
</dbReference>
<reference evidence="3" key="1">
    <citation type="journal article" date="2019" name="Int. J. Syst. Evol. Microbiol.">
        <title>The Global Catalogue of Microorganisms (GCM) 10K type strain sequencing project: providing services to taxonomists for standard genome sequencing and annotation.</title>
        <authorList>
            <consortium name="The Broad Institute Genomics Platform"/>
            <consortium name="The Broad Institute Genome Sequencing Center for Infectious Disease"/>
            <person name="Wu L."/>
            <person name="Ma J."/>
        </authorList>
    </citation>
    <scope>NUCLEOTIDE SEQUENCE [LARGE SCALE GENOMIC DNA]</scope>
    <source>
        <strain evidence="3">JCM 13008</strain>
    </source>
</reference>
<protein>
    <recommendedName>
        <fullName evidence="4">Glycosyltransferase, GT2 family</fullName>
    </recommendedName>
</protein>
<dbReference type="InterPro" id="IPR050834">
    <property type="entry name" value="Glycosyltransf_2"/>
</dbReference>
<gene>
    <name evidence="2" type="ORF">GCM10009668_02640</name>
</gene>
<accession>A0ABP4E6T4</accession>
<evidence type="ECO:0000313" key="2">
    <source>
        <dbReference type="EMBL" id="GAA1091351.1"/>
    </source>
</evidence>
<keyword evidence="1" id="KW-0812">Transmembrane</keyword>
<evidence type="ECO:0000256" key="1">
    <source>
        <dbReference type="SAM" id="Phobius"/>
    </source>
</evidence>
<feature type="transmembrane region" description="Helical" evidence="1">
    <location>
        <begin position="478"/>
        <end position="498"/>
    </location>
</feature>
<comment type="caution">
    <text evidence="2">The sequence shown here is derived from an EMBL/GenBank/DDBJ whole genome shotgun (WGS) entry which is preliminary data.</text>
</comment>
<evidence type="ECO:0008006" key="4">
    <source>
        <dbReference type="Google" id="ProtNLM"/>
    </source>
</evidence>
<feature type="transmembrane region" description="Helical" evidence="1">
    <location>
        <begin position="659"/>
        <end position="680"/>
    </location>
</feature>
<dbReference type="PANTHER" id="PTHR43685">
    <property type="entry name" value="GLYCOSYLTRANSFERASE"/>
    <property type="match status" value="1"/>
</dbReference>
<feature type="transmembrane region" description="Helical" evidence="1">
    <location>
        <begin position="578"/>
        <end position="602"/>
    </location>
</feature>
<dbReference type="InterPro" id="IPR029044">
    <property type="entry name" value="Nucleotide-diphossugar_trans"/>
</dbReference>
<organism evidence="2 3">
    <name type="scientific">Nocardioides dubius</name>
    <dbReference type="NCBI Taxonomy" id="317019"/>
    <lineage>
        <taxon>Bacteria</taxon>
        <taxon>Bacillati</taxon>
        <taxon>Actinomycetota</taxon>
        <taxon>Actinomycetes</taxon>
        <taxon>Propionibacteriales</taxon>
        <taxon>Nocardioidaceae</taxon>
        <taxon>Nocardioides</taxon>
    </lineage>
</organism>
<feature type="transmembrane region" description="Helical" evidence="1">
    <location>
        <begin position="635"/>
        <end position="652"/>
    </location>
</feature>
<keyword evidence="1" id="KW-1133">Transmembrane helix</keyword>
<keyword evidence="3" id="KW-1185">Reference proteome</keyword>
<feature type="transmembrane region" description="Helical" evidence="1">
    <location>
        <begin position="905"/>
        <end position="925"/>
    </location>
</feature>
<feature type="transmembrane region" description="Helical" evidence="1">
    <location>
        <begin position="692"/>
        <end position="716"/>
    </location>
</feature>
<feature type="transmembrane region" description="Helical" evidence="1">
    <location>
        <begin position="737"/>
        <end position="759"/>
    </location>
</feature>
<dbReference type="RefSeq" id="WP_343990548.1">
    <property type="nucleotide sequence ID" value="NZ_BAAALG010000001.1"/>
</dbReference>
<keyword evidence="1" id="KW-0472">Membrane</keyword>
<dbReference type="Gene3D" id="3.90.550.10">
    <property type="entry name" value="Spore Coat Polysaccharide Biosynthesis Protein SpsA, Chain A"/>
    <property type="match status" value="1"/>
</dbReference>
<evidence type="ECO:0000313" key="3">
    <source>
        <dbReference type="Proteomes" id="UP001501581"/>
    </source>
</evidence>
<dbReference type="Pfam" id="PF13641">
    <property type="entry name" value="Glyco_tranf_2_3"/>
    <property type="match status" value="1"/>
</dbReference>
<dbReference type="PANTHER" id="PTHR43685:SF3">
    <property type="entry name" value="SLR2126 PROTEIN"/>
    <property type="match status" value="1"/>
</dbReference>